<dbReference type="Gene3D" id="1.10.3430.10">
    <property type="entry name" value="Ammonium transporter AmtB like domains"/>
    <property type="match status" value="1"/>
</dbReference>
<dbReference type="GO" id="GO:0008519">
    <property type="term" value="F:ammonium channel activity"/>
    <property type="evidence" value="ECO:0007669"/>
    <property type="project" value="InterPro"/>
</dbReference>
<feature type="transmembrane region" description="Helical" evidence="8">
    <location>
        <begin position="203"/>
        <end position="223"/>
    </location>
</feature>
<dbReference type="EMBL" id="MF084996">
    <property type="protein sequence ID" value="ATC20499.1"/>
    <property type="molecule type" value="mRNA"/>
</dbReference>
<dbReference type="NCBIfam" id="TIGR00836">
    <property type="entry name" value="amt"/>
    <property type="match status" value="1"/>
</dbReference>
<protein>
    <recommendedName>
        <fullName evidence="8">Ammonium transporter</fullName>
    </recommendedName>
</protein>
<dbReference type="SUPFAM" id="SSF111352">
    <property type="entry name" value="Ammonium transporter"/>
    <property type="match status" value="1"/>
</dbReference>
<evidence type="ECO:0000256" key="8">
    <source>
        <dbReference type="RuleBase" id="RU362002"/>
    </source>
</evidence>
<feature type="transmembrane region" description="Helical" evidence="8">
    <location>
        <begin position="269"/>
        <end position="287"/>
    </location>
</feature>
<feature type="transmembrane region" description="Helical" evidence="8">
    <location>
        <begin position="46"/>
        <end position="67"/>
    </location>
</feature>
<feature type="transmembrane region" description="Helical" evidence="8">
    <location>
        <begin position="326"/>
        <end position="344"/>
    </location>
</feature>
<keyword evidence="3 8" id="KW-0813">Transport</keyword>
<accession>A0A2S0DGU7</accession>
<evidence type="ECO:0000313" key="10">
    <source>
        <dbReference type="EMBL" id="ATC20499.1"/>
    </source>
</evidence>
<dbReference type="GO" id="GO:0097272">
    <property type="term" value="P:ammonium homeostasis"/>
    <property type="evidence" value="ECO:0007669"/>
    <property type="project" value="TreeGrafter"/>
</dbReference>
<dbReference type="InterPro" id="IPR024041">
    <property type="entry name" value="NH4_transpt_AmtB-like_dom"/>
</dbReference>
<dbReference type="PANTHER" id="PTHR11730:SF6">
    <property type="entry name" value="AMMONIUM TRANSPORTER"/>
    <property type="match status" value="1"/>
</dbReference>
<comment type="subcellular location">
    <subcellularLocation>
        <location evidence="8">Cell membrane</location>
        <topology evidence="8">Multi-pass membrane protein</topology>
    </subcellularLocation>
    <subcellularLocation>
        <location evidence="1">Membrane</location>
        <topology evidence="1">Multi-pass membrane protein</topology>
    </subcellularLocation>
</comment>
<feature type="transmembrane region" description="Helical" evidence="8">
    <location>
        <begin position="87"/>
        <end position="109"/>
    </location>
</feature>
<dbReference type="Pfam" id="PF00909">
    <property type="entry name" value="Ammonium_transp"/>
    <property type="match status" value="1"/>
</dbReference>
<proteinExistence type="evidence at transcript level"/>
<evidence type="ECO:0000256" key="5">
    <source>
        <dbReference type="ARBA" id="ARBA00022989"/>
    </source>
</evidence>
<feature type="domain" description="Ammonium transporter AmtB-like" evidence="9">
    <location>
        <begin position="11"/>
        <end position="414"/>
    </location>
</feature>
<evidence type="ECO:0000256" key="1">
    <source>
        <dbReference type="ARBA" id="ARBA00004141"/>
    </source>
</evidence>
<keyword evidence="4 8" id="KW-0812">Transmembrane</keyword>
<keyword evidence="6 8" id="KW-0472">Membrane</keyword>
<dbReference type="AlphaFoldDB" id="A0A2S0DGU7"/>
<evidence type="ECO:0000256" key="7">
    <source>
        <dbReference type="ARBA" id="ARBA00023177"/>
    </source>
</evidence>
<dbReference type="GO" id="GO:0005886">
    <property type="term" value="C:plasma membrane"/>
    <property type="evidence" value="ECO:0007669"/>
    <property type="project" value="UniProtKB-SubCell"/>
</dbReference>
<dbReference type="FunFam" id="1.10.3430.10:FF:000010">
    <property type="entry name" value="Ammonium transporter"/>
    <property type="match status" value="1"/>
</dbReference>
<feature type="transmembrane region" description="Helical" evidence="8">
    <location>
        <begin position="156"/>
        <end position="182"/>
    </location>
</feature>
<evidence type="ECO:0000256" key="2">
    <source>
        <dbReference type="ARBA" id="ARBA00005887"/>
    </source>
</evidence>
<keyword evidence="7 8" id="KW-0924">Ammonia transport</keyword>
<keyword evidence="5 8" id="KW-1133">Transmembrane helix</keyword>
<evidence type="ECO:0000256" key="3">
    <source>
        <dbReference type="ARBA" id="ARBA00022448"/>
    </source>
</evidence>
<evidence type="ECO:0000259" key="9">
    <source>
        <dbReference type="Pfam" id="PF00909"/>
    </source>
</evidence>
<dbReference type="PROSITE" id="PS01219">
    <property type="entry name" value="AMMONIUM_TRANSP"/>
    <property type="match status" value="1"/>
</dbReference>
<dbReference type="InterPro" id="IPR001905">
    <property type="entry name" value="Ammonium_transpt"/>
</dbReference>
<feature type="transmembrane region" description="Helical" evidence="8">
    <location>
        <begin position="235"/>
        <end position="257"/>
    </location>
</feature>
<feature type="transmembrane region" description="Helical" evidence="8">
    <location>
        <begin position="116"/>
        <end position="136"/>
    </location>
</feature>
<evidence type="ECO:0000256" key="6">
    <source>
        <dbReference type="ARBA" id="ARBA00023136"/>
    </source>
</evidence>
<dbReference type="InterPro" id="IPR029020">
    <property type="entry name" value="Ammonium/urea_transptr"/>
</dbReference>
<feature type="transmembrane region" description="Helical" evidence="8">
    <location>
        <begin position="293"/>
        <end position="314"/>
    </location>
</feature>
<organism evidence="10">
    <name type="scientific">Tridacna squamosa</name>
    <name type="common">Fluted giant clam</name>
    <dbReference type="NCBI Taxonomy" id="80830"/>
    <lineage>
        <taxon>Eukaryota</taxon>
        <taxon>Metazoa</taxon>
        <taxon>Spiralia</taxon>
        <taxon>Lophotrochozoa</taxon>
        <taxon>Mollusca</taxon>
        <taxon>Bivalvia</taxon>
        <taxon>Autobranchia</taxon>
        <taxon>Heteroconchia</taxon>
        <taxon>Euheterodonta</taxon>
        <taxon>Imparidentia</taxon>
        <taxon>Neoheterodontei</taxon>
        <taxon>Cardiida</taxon>
        <taxon>Cardioidea</taxon>
        <taxon>Cardiidae</taxon>
        <taxon>Tridacninae</taxon>
        <taxon>Tridacna</taxon>
    </lineage>
</organism>
<sequence length="508" mass="54812">MAIGTELDQFFLIIMGMVVLFMQCGFAFLEAGAVRSKNVTNILIKNVFDSFVSGVAYWLFGYAFAFGDGNDFIGYKFFASSDLPDTSYASFFFQYTFAATAATIVSGAVAERCEFVAYFVYSFFITGFIYPVVTHWQWGGGFLFKGKDYDDIGNVAYVDFAGSGLVHVLGGTAAFIGAVLLGPRIGRFHKQTNTAIPIRGHSIPIAALGGFILFFGFLAFNGGSQTQIANDGDGAVVSLAVVNTVISGSFAAFSSLLINRIHLFGTARWSLLITINGALTGMVAACAGCDSMYPWGACILGCVSGIVFHIYSALLRKLHVDDPLDAVAVHFGGGSWGVIAIAFLHKDIGILMEHNRKSGLFLAWQLAGLAVITGWTAVLCLILFGLLKITKLLRVPQEIELKGLDIPKHNEPAYPVEAYGHGHIEKILQIMESNPTYVTQLFKRLSQSGQHGEHTNPAFQAHLEDVGPYESPEVNAINRANGKGVTLVKPNTSANNGDTAVYIPADRL</sequence>
<reference evidence="10" key="1">
    <citation type="submission" date="2017-05" db="EMBL/GenBank/DDBJ databases">
        <title>Light-inducible ammonium transporter in the ctenidia of the giant clam, Tridacna squamosa.</title>
        <authorList>
            <person name="Boo M.V."/>
            <person name="Goh E.J.K."/>
            <person name="Hiong K.C."/>
            <person name="Choo C.Y.L."/>
            <person name="Ching B."/>
            <person name="Wong W.P."/>
            <person name="Chew S.F."/>
            <person name="Ip Y.K."/>
        </authorList>
    </citation>
    <scope>NUCLEOTIDE SEQUENCE</scope>
    <source>
        <tissue evidence="10">Ctenidia</tissue>
    </source>
</reference>
<feature type="transmembrane region" description="Helical" evidence="8">
    <location>
        <begin position="12"/>
        <end position="34"/>
    </location>
</feature>
<comment type="similarity">
    <text evidence="2 8">Belongs to the ammonia transporter channel (TC 1.A.11.2) family.</text>
</comment>
<dbReference type="PANTHER" id="PTHR11730">
    <property type="entry name" value="AMMONIUM TRANSPORTER"/>
    <property type="match status" value="1"/>
</dbReference>
<dbReference type="InterPro" id="IPR018047">
    <property type="entry name" value="Ammonium_transpt_CS"/>
</dbReference>
<feature type="transmembrane region" description="Helical" evidence="8">
    <location>
        <begin position="364"/>
        <end position="387"/>
    </location>
</feature>
<name>A0A2S0DGU7_TRISQ</name>
<evidence type="ECO:0000256" key="4">
    <source>
        <dbReference type="ARBA" id="ARBA00022692"/>
    </source>
</evidence>